<dbReference type="AlphaFoldDB" id="A0A177TVN8"/>
<feature type="transmembrane region" description="Helical" evidence="7">
    <location>
        <begin position="1146"/>
        <end position="1164"/>
    </location>
</feature>
<keyword evidence="9" id="KW-1185">Reference proteome</keyword>
<dbReference type="InterPro" id="IPR001958">
    <property type="entry name" value="Tet-R_TetA/multi-R_MdtG-like"/>
</dbReference>
<dbReference type="GO" id="GO:0022857">
    <property type="term" value="F:transmembrane transporter activity"/>
    <property type="evidence" value="ECO:0007669"/>
    <property type="project" value="InterPro"/>
</dbReference>
<feature type="compositionally biased region" description="Low complexity" evidence="6">
    <location>
        <begin position="701"/>
        <end position="716"/>
    </location>
</feature>
<name>A0A177TVN8_9BASI</name>
<evidence type="ECO:0000256" key="3">
    <source>
        <dbReference type="ARBA" id="ARBA00022692"/>
    </source>
</evidence>
<gene>
    <name evidence="8" type="ORF">A4X13_0g1509</name>
</gene>
<proteinExistence type="predicted"/>
<dbReference type="Pfam" id="PF07690">
    <property type="entry name" value="MFS_1"/>
    <property type="match status" value="1"/>
</dbReference>
<accession>A0A177TVN8</accession>
<evidence type="ECO:0000256" key="1">
    <source>
        <dbReference type="ARBA" id="ARBA00004141"/>
    </source>
</evidence>
<comment type="caution">
    <text evidence="8">The sequence shown here is derived from an EMBL/GenBank/DDBJ whole genome shotgun (WGS) entry which is preliminary data.</text>
</comment>
<protein>
    <recommendedName>
        <fullName evidence="10">Major facilitator superfamily (MFS) profile domain-containing protein</fullName>
    </recommendedName>
</protein>
<feature type="region of interest" description="Disordered" evidence="6">
    <location>
        <begin position="598"/>
        <end position="617"/>
    </location>
</feature>
<dbReference type="SUPFAM" id="SSF103473">
    <property type="entry name" value="MFS general substrate transporter"/>
    <property type="match status" value="2"/>
</dbReference>
<feature type="transmembrane region" description="Helical" evidence="7">
    <location>
        <begin position="1184"/>
        <end position="1203"/>
    </location>
</feature>
<evidence type="ECO:0000256" key="5">
    <source>
        <dbReference type="ARBA" id="ARBA00023136"/>
    </source>
</evidence>
<evidence type="ECO:0000256" key="2">
    <source>
        <dbReference type="ARBA" id="ARBA00022448"/>
    </source>
</evidence>
<dbReference type="InterPro" id="IPR036259">
    <property type="entry name" value="MFS_trans_sf"/>
</dbReference>
<keyword evidence="5 7" id="KW-0472">Membrane</keyword>
<feature type="region of interest" description="Disordered" evidence="6">
    <location>
        <begin position="813"/>
        <end position="873"/>
    </location>
</feature>
<feature type="compositionally biased region" description="Low complexity" evidence="6">
    <location>
        <begin position="212"/>
        <end position="225"/>
    </location>
</feature>
<keyword evidence="3 7" id="KW-0812">Transmembrane</keyword>
<evidence type="ECO:0000313" key="9">
    <source>
        <dbReference type="Proteomes" id="UP000077521"/>
    </source>
</evidence>
<evidence type="ECO:0000256" key="6">
    <source>
        <dbReference type="SAM" id="MobiDB-lite"/>
    </source>
</evidence>
<feature type="transmembrane region" description="Helical" evidence="7">
    <location>
        <begin position="1066"/>
        <end position="1084"/>
    </location>
</feature>
<evidence type="ECO:0000256" key="7">
    <source>
        <dbReference type="SAM" id="Phobius"/>
    </source>
</evidence>
<evidence type="ECO:0000256" key="4">
    <source>
        <dbReference type="ARBA" id="ARBA00022989"/>
    </source>
</evidence>
<feature type="region of interest" description="Disordered" evidence="6">
    <location>
        <begin position="687"/>
        <end position="746"/>
    </location>
</feature>
<keyword evidence="4 7" id="KW-1133">Transmembrane helix</keyword>
<feature type="compositionally biased region" description="Acidic residues" evidence="6">
    <location>
        <begin position="813"/>
        <end position="842"/>
    </location>
</feature>
<organism evidence="8 9">
    <name type="scientific">Tilletia indica</name>
    <dbReference type="NCBI Taxonomy" id="43049"/>
    <lineage>
        <taxon>Eukaryota</taxon>
        <taxon>Fungi</taxon>
        <taxon>Dikarya</taxon>
        <taxon>Basidiomycota</taxon>
        <taxon>Ustilaginomycotina</taxon>
        <taxon>Exobasidiomycetes</taxon>
        <taxon>Tilletiales</taxon>
        <taxon>Tilletiaceae</taxon>
        <taxon>Tilletia</taxon>
    </lineage>
</organism>
<dbReference type="PANTHER" id="PTHR23504:SF17">
    <property type="entry name" value="MAJOR FACILITATOR SUPERFAMILY (MFS) PROFILE DOMAIN-CONTAINING PROTEIN"/>
    <property type="match status" value="1"/>
</dbReference>
<evidence type="ECO:0008006" key="10">
    <source>
        <dbReference type="Google" id="ProtNLM"/>
    </source>
</evidence>
<feature type="compositionally biased region" description="Polar residues" evidence="6">
    <location>
        <begin position="896"/>
        <end position="909"/>
    </location>
</feature>
<dbReference type="Gene3D" id="1.20.1250.20">
    <property type="entry name" value="MFS general substrate transporter like domains"/>
    <property type="match status" value="1"/>
</dbReference>
<comment type="subcellular location">
    <subcellularLocation>
        <location evidence="1">Membrane</location>
        <topology evidence="1">Multi-pass membrane protein</topology>
    </subcellularLocation>
</comment>
<feature type="transmembrane region" description="Helical" evidence="7">
    <location>
        <begin position="420"/>
        <end position="440"/>
    </location>
</feature>
<dbReference type="Proteomes" id="UP000077521">
    <property type="component" value="Unassembled WGS sequence"/>
</dbReference>
<feature type="transmembrane region" description="Helical" evidence="7">
    <location>
        <begin position="520"/>
        <end position="543"/>
    </location>
</feature>
<feature type="compositionally biased region" description="Low complexity" evidence="6">
    <location>
        <begin position="55"/>
        <end position="67"/>
    </location>
</feature>
<reference evidence="8" key="1">
    <citation type="submission" date="2016-04" db="EMBL/GenBank/DDBJ databases">
        <authorList>
            <person name="Nguyen H.D."/>
            <person name="Samba Siva P."/>
            <person name="Cullis J."/>
            <person name="Levesque C.A."/>
            <person name="Hambleton S."/>
        </authorList>
    </citation>
    <scope>NUCLEOTIDE SEQUENCE</scope>
    <source>
        <strain evidence="8">DAOMC 236416</strain>
    </source>
</reference>
<feature type="transmembrane region" description="Helical" evidence="7">
    <location>
        <begin position="1104"/>
        <end position="1126"/>
    </location>
</feature>
<evidence type="ECO:0000313" key="8">
    <source>
        <dbReference type="EMBL" id="KAE8258707.1"/>
    </source>
</evidence>
<feature type="transmembrane region" description="Helical" evidence="7">
    <location>
        <begin position="388"/>
        <end position="408"/>
    </location>
</feature>
<feature type="compositionally biased region" description="Polar residues" evidence="6">
    <location>
        <begin position="95"/>
        <end position="112"/>
    </location>
</feature>
<feature type="region of interest" description="Disordered" evidence="6">
    <location>
        <begin position="890"/>
        <end position="942"/>
    </location>
</feature>
<feature type="compositionally biased region" description="Polar residues" evidence="6">
    <location>
        <begin position="120"/>
        <end position="140"/>
    </location>
</feature>
<feature type="region of interest" description="Disordered" evidence="6">
    <location>
        <begin position="313"/>
        <end position="342"/>
    </location>
</feature>
<feature type="compositionally biased region" description="Low complexity" evidence="6">
    <location>
        <begin position="28"/>
        <end position="37"/>
    </location>
</feature>
<feature type="region of interest" description="Disordered" evidence="6">
    <location>
        <begin position="1"/>
        <end position="225"/>
    </location>
</feature>
<feature type="region of interest" description="Disordered" evidence="6">
    <location>
        <begin position="955"/>
        <end position="990"/>
    </location>
</feature>
<dbReference type="PANTHER" id="PTHR23504">
    <property type="entry name" value="MAJOR FACILITATOR SUPERFAMILY DOMAIN-CONTAINING PROTEIN 10"/>
    <property type="match status" value="1"/>
</dbReference>
<reference evidence="8" key="2">
    <citation type="journal article" date="2019" name="IMA Fungus">
        <title>Genome sequencing and comparison of five Tilletia species to identify candidate genes for the detection of regulated species infecting wheat.</title>
        <authorList>
            <person name="Nguyen H.D.T."/>
            <person name="Sultana T."/>
            <person name="Kesanakurti P."/>
            <person name="Hambleton S."/>
        </authorList>
    </citation>
    <scope>NUCLEOTIDE SEQUENCE</scope>
    <source>
        <strain evidence="8">DAOMC 236416</strain>
    </source>
</reference>
<feature type="region of interest" description="Disordered" evidence="6">
    <location>
        <begin position="243"/>
        <end position="278"/>
    </location>
</feature>
<feature type="transmembrane region" description="Helical" evidence="7">
    <location>
        <begin position="351"/>
        <end position="376"/>
    </location>
</feature>
<dbReference type="PRINTS" id="PR01035">
    <property type="entry name" value="TCRTETA"/>
</dbReference>
<feature type="transmembrane region" description="Helical" evidence="7">
    <location>
        <begin position="478"/>
        <end position="500"/>
    </location>
</feature>
<keyword evidence="2" id="KW-0813">Transport</keyword>
<feature type="compositionally biased region" description="Low complexity" evidence="6">
    <location>
        <begin position="146"/>
        <end position="160"/>
    </location>
</feature>
<dbReference type="EMBL" id="LWDF02000060">
    <property type="protein sequence ID" value="KAE8258707.1"/>
    <property type="molecule type" value="Genomic_DNA"/>
</dbReference>
<sequence length="1275" mass="133398">MSDPLRSPSRAPAATSNRSASPSPLRYQQGQAQQQQQPSAHIRFEDDLLHPPPSSSSSSSAAESPSSRTVDLPTGPLIDYSEDDNNNNNNNSNDQPSPILQRDSSPNNNKNMSVMREQRNYGSTLSVSNEGTPSRGSPSTSRDRSPSGPAGPSSASAAPERGGRASGPGRIELPPTLGAPFDHSPRSPNTAAAAGGGGGGRQRSFSFKKRAPSLGAASSAAGAQQRLQFSNGARKLLNRASLGFFGNDAPDLDAQGGGGDSPSSGPPPLTPFTSAAVGARGRWRNLRRTQTLSVHQPNEGVLSPLNPDAYDDGYGYGHNTNAAEEDKPRIPQMLPSTKPDPDSTPIPTLPFVVLCVMIFGEFSSAGVAGPFLFFMINEFKVGGEAEVGFWAGIVSAVFFFAQFLTSMLWASVANRHGRRVVLLVSLVGNCASLILFGTSTNLKTAIAVRLTQGLFNGAVGVAKGAVRDLTDPTNEARAYGIMGFCWGMGGIIGPILGGVLEHPVEKYPALFGNSKLFAQYPYLLPCLVTACSTGLGAILTLFLGRDGGPRSGVIALPEKDTERAAATVQTRVVRTAAANVGSFGRSAGKRISGYFSNRGGNGAGPSGTSGNVGDESVGEALESNISLEQTGHRGKDFPRTFTQQVDWETGGPPSPAESDATIVTRTNAAMDSGFDDRSVISRAFSRTSARRQSVAGGGSAYGYSRRQSRSSQRAAYPARFGSSAVARHRDQSAASDAMQSGYRDRAAPQSVYAPDFEEEMGAGGVSGLSFAQRFLLANDDAVLSLTDLWVAAAIGEDGVNALDEDVFLDDDEEDEDVDYEEDEDEEAISLGTDEDDISDDEEGGRGGGSGVGSSGRRAFNALNQPSEDSPLLARRPLVPAHFAHRKLSLAGRSDAESSAFSSGTRQSQHTGRGRARGGTGPSRRRGRSGSASTATGGGGGRVPLLFAQAGVELPHGVGSPIRSPAPPEHRVPSGGYFPSSSAGGGGEASGAASNNFNTALAGIPEGHSVRNSLHAVGHGRQTPQLATLPEGAATSAFTTRTGGYGAAGGISGISAGLGQAAAPQSVWALLPLAIVAQYGIMSWHSSTFEQVFMAFLVTDVKSGGLGLTAAHFAELIAAMAVCQMVFQFQFYPTVGPPRGKYTHLTMFRMGLALYLPVYTLFPWLRNFITSTDATVMSGMIFFASLRWLANVTAFTAVTVLMNAMTPPHLIPLTNGLAQTVSSFMRCVGPIVGGLVWAKSIDGGPDGHAWPFNYHLGFWVVGLVAFAGFLHSLTIR</sequence>
<dbReference type="InterPro" id="IPR011701">
    <property type="entry name" value="MFS"/>
</dbReference>
<dbReference type="GO" id="GO:0016020">
    <property type="term" value="C:membrane"/>
    <property type="evidence" value="ECO:0007669"/>
    <property type="project" value="UniProtKB-SubCell"/>
</dbReference>
<feature type="transmembrane region" description="Helical" evidence="7">
    <location>
        <begin position="1255"/>
        <end position="1274"/>
    </location>
</feature>